<evidence type="ECO:0000313" key="1">
    <source>
        <dbReference type="EMBL" id="GMI11002.1"/>
    </source>
</evidence>
<sequence length="179" mass="19623">MMASELVVIDKETGGRGGGDAAGMCREEALDVTSLLNEKDEFSNFKLLATIKEIAPTKQCDDDACLGVSEFAKKYFPSGEVYLNEENIFWKALGSRKFTSQRPASYNPIKIYKGIKEIGRRQTEKGVTQNLKGEGIVQGGLVIFGPSGNIEYVYQEKTGYQIPRDEIVAVLDRIVGAGS</sequence>
<proteinExistence type="predicted"/>
<reference evidence="2" key="1">
    <citation type="journal article" date="2023" name="Commun. Biol.">
        <title>Genome analysis of Parmales, the sister group of diatoms, reveals the evolutionary specialization of diatoms from phago-mixotrophs to photoautotrophs.</title>
        <authorList>
            <person name="Ban H."/>
            <person name="Sato S."/>
            <person name="Yoshikawa S."/>
            <person name="Yamada K."/>
            <person name="Nakamura Y."/>
            <person name="Ichinomiya M."/>
            <person name="Sato N."/>
            <person name="Blanc-Mathieu R."/>
            <person name="Endo H."/>
            <person name="Kuwata A."/>
            <person name="Ogata H."/>
        </authorList>
    </citation>
    <scope>NUCLEOTIDE SEQUENCE [LARGE SCALE GENOMIC DNA]</scope>
    <source>
        <strain evidence="2">NIES 3700</strain>
    </source>
</reference>
<dbReference type="OrthoDB" id="40962at2759"/>
<keyword evidence="2" id="KW-1185">Reference proteome</keyword>
<dbReference type="AlphaFoldDB" id="A0A9W7FEU4"/>
<dbReference type="Pfam" id="PF13911">
    <property type="entry name" value="AhpC-TSA_2"/>
    <property type="match status" value="1"/>
</dbReference>
<dbReference type="InterPro" id="IPR032801">
    <property type="entry name" value="PXL2A/B/C"/>
</dbReference>
<dbReference type="Proteomes" id="UP001165122">
    <property type="component" value="Unassembled WGS sequence"/>
</dbReference>
<dbReference type="EMBL" id="BRXW01000156">
    <property type="protein sequence ID" value="GMI11002.1"/>
    <property type="molecule type" value="Genomic_DNA"/>
</dbReference>
<accession>A0A9W7FEU4</accession>
<evidence type="ECO:0000313" key="2">
    <source>
        <dbReference type="Proteomes" id="UP001165122"/>
    </source>
</evidence>
<protein>
    <recommendedName>
        <fullName evidence="3">Redox-regulatory protein FAM213A</fullName>
    </recommendedName>
</protein>
<gene>
    <name evidence="1" type="ORF">TrLO_g13125</name>
</gene>
<organism evidence="1 2">
    <name type="scientific">Triparma laevis f. longispina</name>
    <dbReference type="NCBI Taxonomy" id="1714387"/>
    <lineage>
        <taxon>Eukaryota</taxon>
        <taxon>Sar</taxon>
        <taxon>Stramenopiles</taxon>
        <taxon>Ochrophyta</taxon>
        <taxon>Bolidophyceae</taxon>
        <taxon>Parmales</taxon>
        <taxon>Triparmaceae</taxon>
        <taxon>Triparma</taxon>
    </lineage>
</organism>
<evidence type="ECO:0008006" key="3">
    <source>
        <dbReference type="Google" id="ProtNLM"/>
    </source>
</evidence>
<name>A0A9W7FEU4_9STRA</name>
<comment type="caution">
    <text evidence="1">The sequence shown here is derived from an EMBL/GenBank/DDBJ whole genome shotgun (WGS) entry which is preliminary data.</text>
</comment>